<accession>E8QX95</accession>
<dbReference type="PANTHER" id="PTHR10584:SF166">
    <property type="entry name" value="RIBOKINASE"/>
    <property type="match status" value="1"/>
</dbReference>
<dbReference type="STRING" id="575540.Isop_1351"/>
<dbReference type="Gene3D" id="3.40.1190.20">
    <property type="match status" value="1"/>
</dbReference>
<name>E8QX95_ISOPI</name>
<keyword evidence="1" id="KW-0808">Transferase</keyword>
<dbReference type="InterPro" id="IPR029056">
    <property type="entry name" value="Ribokinase-like"/>
</dbReference>
<reference evidence="4 5" key="2">
    <citation type="journal article" date="2011" name="Stand. Genomic Sci.">
        <title>Complete genome sequence of Isosphaera pallida type strain (IS1B).</title>
        <authorList>
            <consortium name="US DOE Joint Genome Institute (JGI-PGF)"/>
            <person name="Goker M."/>
            <person name="Cleland D."/>
            <person name="Saunders E."/>
            <person name="Lapidus A."/>
            <person name="Nolan M."/>
            <person name="Lucas S."/>
            <person name="Hammon N."/>
            <person name="Deshpande S."/>
            <person name="Cheng J.F."/>
            <person name="Tapia R."/>
            <person name="Han C."/>
            <person name="Goodwin L."/>
            <person name="Pitluck S."/>
            <person name="Liolios K."/>
            <person name="Pagani I."/>
            <person name="Ivanova N."/>
            <person name="Mavromatis K."/>
            <person name="Pati A."/>
            <person name="Chen A."/>
            <person name="Palaniappan K."/>
            <person name="Land M."/>
            <person name="Hauser L."/>
            <person name="Chang Y.J."/>
            <person name="Jeffries C.D."/>
            <person name="Detter J.C."/>
            <person name="Beck B."/>
            <person name="Woyke T."/>
            <person name="Bristow J."/>
            <person name="Eisen J.A."/>
            <person name="Markowitz V."/>
            <person name="Hugenholtz P."/>
            <person name="Kyrpides N.C."/>
            <person name="Klenk H.P."/>
        </authorList>
    </citation>
    <scope>NUCLEOTIDE SEQUENCE [LARGE SCALE GENOMIC DNA]</scope>
    <source>
        <strain evidence="5">ATCC 43644 / DSM 9630 / IS1B</strain>
    </source>
</reference>
<dbReference type="SUPFAM" id="SSF53613">
    <property type="entry name" value="Ribokinase-like"/>
    <property type="match status" value="1"/>
</dbReference>
<dbReference type="EMBL" id="CP002353">
    <property type="protein sequence ID" value="ADV61936.1"/>
    <property type="molecule type" value="Genomic_DNA"/>
</dbReference>
<reference key="1">
    <citation type="submission" date="2010-11" db="EMBL/GenBank/DDBJ databases">
        <title>The complete sequence of chromosome of Isophaera pallida ATCC 43644.</title>
        <authorList>
            <consortium name="US DOE Joint Genome Institute (JGI-PGF)"/>
            <person name="Lucas S."/>
            <person name="Copeland A."/>
            <person name="Lapidus A."/>
            <person name="Bruce D."/>
            <person name="Goodwin L."/>
            <person name="Pitluck S."/>
            <person name="Kyrpides N."/>
            <person name="Mavromatis K."/>
            <person name="Pagani I."/>
            <person name="Ivanova N."/>
            <person name="Saunders E."/>
            <person name="Brettin T."/>
            <person name="Detter J.C."/>
            <person name="Han C."/>
            <person name="Tapia R."/>
            <person name="Land M."/>
            <person name="Hauser L."/>
            <person name="Markowitz V."/>
            <person name="Cheng J.-F."/>
            <person name="Hugenholtz P."/>
            <person name="Woyke T."/>
            <person name="Wu D."/>
            <person name="Eisen J.A."/>
        </authorList>
    </citation>
    <scope>NUCLEOTIDE SEQUENCE</scope>
    <source>
        <strain>ATCC 43644</strain>
    </source>
</reference>
<dbReference type="eggNOG" id="COG0524">
    <property type="taxonomic scope" value="Bacteria"/>
</dbReference>
<evidence type="ECO:0000256" key="1">
    <source>
        <dbReference type="ARBA" id="ARBA00022679"/>
    </source>
</evidence>
<dbReference type="Proteomes" id="UP000008631">
    <property type="component" value="Chromosome"/>
</dbReference>
<dbReference type="GO" id="GO:0016301">
    <property type="term" value="F:kinase activity"/>
    <property type="evidence" value="ECO:0007669"/>
    <property type="project" value="UniProtKB-KW"/>
</dbReference>
<evidence type="ECO:0000259" key="3">
    <source>
        <dbReference type="Pfam" id="PF00294"/>
    </source>
</evidence>
<dbReference type="RefSeq" id="WP_013564224.1">
    <property type="nucleotide sequence ID" value="NC_014962.1"/>
</dbReference>
<dbReference type="AlphaFoldDB" id="E8QX95"/>
<dbReference type="Pfam" id="PF00294">
    <property type="entry name" value="PfkB"/>
    <property type="match status" value="1"/>
</dbReference>
<proteinExistence type="predicted"/>
<feature type="domain" description="Carbohydrate kinase PfkB" evidence="3">
    <location>
        <begin position="30"/>
        <end position="296"/>
    </location>
</feature>
<dbReference type="InterPro" id="IPR011611">
    <property type="entry name" value="PfkB_dom"/>
</dbReference>
<organism evidence="4 5">
    <name type="scientific">Isosphaera pallida (strain ATCC 43644 / DSM 9630 / IS1B)</name>
    <dbReference type="NCBI Taxonomy" id="575540"/>
    <lineage>
        <taxon>Bacteria</taxon>
        <taxon>Pseudomonadati</taxon>
        <taxon>Planctomycetota</taxon>
        <taxon>Planctomycetia</taxon>
        <taxon>Isosphaerales</taxon>
        <taxon>Isosphaeraceae</taxon>
        <taxon>Isosphaera</taxon>
    </lineage>
</organism>
<evidence type="ECO:0000256" key="2">
    <source>
        <dbReference type="ARBA" id="ARBA00022777"/>
    </source>
</evidence>
<dbReference type="InParanoid" id="E8QX95"/>
<dbReference type="PANTHER" id="PTHR10584">
    <property type="entry name" value="SUGAR KINASE"/>
    <property type="match status" value="1"/>
</dbReference>
<dbReference type="KEGG" id="ipa:Isop_1351"/>
<protein>
    <submittedName>
        <fullName evidence="4">PfkB domain protein</fullName>
    </submittedName>
</protein>
<keyword evidence="5" id="KW-1185">Reference proteome</keyword>
<keyword evidence="2" id="KW-0418">Kinase</keyword>
<evidence type="ECO:0000313" key="5">
    <source>
        <dbReference type="Proteomes" id="UP000008631"/>
    </source>
</evidence>
<dbReference type="HOGENOM" id="CLU_027634_10_1_0"/>
<gene>
    <name evidence="4" type="ordered locus">Isop_1351</name>
</gene>
<sequence length="315" mass="33981">MGAVAVDEVWWVEKEEALGWEIKTSARWLGRRLGGQTANALTFAASLGERVGFAGILGDDCDSQFARQRLNALGVATSWLRLDPQARPIRSLVLIGPNGVRTVLYDLQGAKGAGDSEDVTLPEEGWAALGVALVDSLGVEGQIGFARQARRRGVAVVCDFESSAHPRFSTLYDLPDHLILSRDFAAKVLTESGMVASSDDPVGLLYGLHRRDQSRGVRRRLIAVTNGPQGVWSGRFDRDLHETLVVEHHRPPRIGMGDSTGCGDALRGAYAVALLRGNCPVEALNFAVAQASQIALRPPGHHREVVADTASTYLE</sequence>
<evidence type="ECO:0000313" key="4">
    <source>
        <dbReference type="EMBL" id="ADV61936.1"/>
    </source>
</evidence>